<evidence type="ECO:0000313" key="2">
    <source>
        <dbReference type="EMBL" id="KAL3311226.1"/>
    </source>
</evidence>
<organism evidence="2 3">
    <name type="scientific">Cichlidogyrus casuarinus</name>
    <dbReference type="NCBI Taxonomy" id="1844966"/>
    <lineage>
        <taxon>Eukaryota</taxon>
        <taxon>Metazoa</taxon>
        <taxon>Spiralia</taxon>
        <taxon>Lophotrochozoa</taxon>
        <taxon>Platyhelminthes</taxon>
        <taxon>Monogenea</taxon>
        <taxon>Monopisthocotylea</taxon>
        <taxon>Dactylogyridea</taxon>
        <taxon>Ancyrocephalidae</taxon>
        <taxon>Cichlidogyrus</taxon>
    </lineage>
</organism>
<dbReference type="AlphaFoldDB" id="A0ABD2PZE4"/>
<accession>A0ABD2PZE4</accession>
<gene>
    <name evidence="2" type="ORF">Ciccas_010197</name>
</gene>
<dbReference type="Proteomes" id="UP001626550">
    <property type="component" value="Unassembled WGS sequence"/>
</dbReference>
<evidence type="ECO:0000313" key="3">
    <source>
        <dbReference type="Proteomes" id="UP001626550"/>
    </source>
</evidence>
<evidence type="ECO:0000256" key="1">
    <source>
        <dbReference type="SAM" id="MobiDB-lite"/>
    </source>
</evidence>
<dbReference type="EMBL" id="JBJKFK010002357">
    <property type="protein sequence ID" value="KAL3311226.1"/>
    <property type="molecule type" value="Genomic_DNA"/>
</dbReference>
<name>A0ABD2PZE4_9PLAT</name>
<keyword evidence="3" id="KW-1185">Reference proteome</keyword>
<feature type="region of interest" description="Disordered" evidence="1">
    <location>
        <begin position="1"/>
        <end position="22"/>
    </location>
</feature>
<reference evidence="2 3" key="1">
    <citation type="submission" date="2024-11" db="EMBL/GenBank/DDBJ databases">
        <title>Adaptive evolution of stress response genes in parasites aligns with host niche diversity.</title>
        <authorList>
            <person name="Hahn C."/>
            <person name="Resl P."/>
        </authorList>
    </citation>
    <scope>NUCLEOTIDE SEQUENCE [LARGE SCALE GENOMIC DNA]</scope>
    <source>
        <strain evidence="2">EGGRZ-B1_66</strain>
        <tissue evidence="2">Body</tissue>
    </source>
</reference>
<sequence>MKRNGRSLLIPSSSARNRQSADPCSCLPDSCHRMCAQQEEGNEEGMLLQQLRIPMIRGNLFYYFH</sequence>
<comment type="caution">
    <text evidence="2">The sequence shown here is derived from an EMBL/GenBank/DDBJ whole genome shotgun (WGS) entry which is preliminary data.</text>
</comment>
<proteinExistence type="predicted"/>
<feature type="compositionally biased region" description="Polar residues" evidence="1">
    <location>
        <begin position="10"/>
        <end position="22"/>
    </location>
</feature>
<protein>
    <submittedName>
        <fullName evidence="2">Uncharacterized protein</fullName>
    </submittedName>
</protein>